<keyword evidence="1" id="KW-1133">Transmembrane helix</keyword>
<accession>A0A941E2L2</accession>
<organism evidence="2 3">
    <name type="scientific">Undibacterium fentianense</name>
    <dbReference type="NCBI Taxonomy" id="2828728"/>
    <lineage>
        <taxon>Bacteria</taxon>
        <taxon>Pseudomonadati</taxon>
        <taxon>Pseudomonadota</taxon>
        <taxon>Betaproteobacteria</taxon>
        <taxon>Burkholderiales</taxon>
        <taxon>Oxalobacteraceae</taxon>
        <taxon>Undibacterium</taxon>
    </lineage>
</organism>
<feature type="transmembrane region" description="Helical" evidence="1">
    <location>
        <begin position="20"/>
        <end position="42"/>
    </location>
</feature>
<evidence type="ECO:0008006" key="4">
    <source>
        <dbReference type="Google" id="ProtNLM"/>
    </source>
</evidence>
<reference evidence="2" key="1">
    <citation type="submission" date="2021-04" db="EMBL/GenBank/DDBJ databases">
        <title>novel species isolated from subtropical streams in China.</title>
        <authorList>
            <person name="Lu H."/>
        </authorList>
    </citation>
    <scope>NUCLEOTIDE SEQUENCE</scope>
    <source>
        <strain evidence="2">FT137W</strain>
    </source>
</reference>
<comment type="caution">
    <text evidence="2">The sequence shown here is derived from an EMBL/GenBank/DDBJ whole genome shotgun (WGS) entry which is preliminary data.</text>
</comment>
<evidence type="ECO:0000313" key="3">
    <source>
        <dbReference type="Proteomes" id="UP000678545"/>
    </source>
</evidence>
<dbReference type="AlphaFoldDB" id="A0A941E2L2"/>
<evidence type="ECO:0000256" key="1">
    <source>
        <dbReference type="SAM" id="Phobius"/>
    </source>
</evidence>
<evidence type="ECO:0000313" key="2">
    <source>
        <dbReference type="EMBL" id="MBR7801185.1"/>
    </source>
</evidence>
<sequence>MNLERNQRIAAFRKVSGYLLWFSMPLLIVTCLGGLIGIIGLLSVQTGNVDIHQSMLKVMDDPTNFTEFVKPGLTTASKIFFTFALLALTVPLFYILLHLQKLIQCFHDGDIFNARALFHARAAYKINLYLGIAWIVASFGVLIYCFQFADGNLDRTLNWLWNTIVFFIELGFLSLILWALEIGTDLNEEAELTI</sequence>
<protein>
    <recommendedName>
        <fullName evidence="4">DUF2975 domain-containing protein</fullName>
    </recommendedName>
</protein>
<keyword evidence="1" id="KW-0472">Membrane</keyword>
<feature type="transmembrane region" description="Helical" evidence="1">
    <location>
        <begin position="128"/>
        <end position="149"/>
    </location>
</feature>
<name>A0A941E2L2_9BURK</name>
<dbReference type="RefSeq" id="WP_212676309.1">
    <property type="nucleotide sequence ID" value="NZ_JAGSPJ010000006.1"/>
</dbReference>
<feature type="transmembrane region" description="Helical" evidence="1">
    <location>
        <begin position="79"/>
        <end position="97"/>
    </location>
</feature>
<gene>
    <name evidence="2" type="ORF">KDM90_14350</name>
</gene>
<dbReference type="EMBL" id="JAGSPJ010000006">
    <property type="protein sequence ID" value="MBR7801185.1"/>
    <property type="molecule type" value="Genomic_DNA"/>
</dbReference>
<keyword evidence="1" id="KW-0812">Transmembrane</keyword>
<dbReference type="Proteomes" id="UP000678545">
    <property type="component" value="Unassembled WGS sequence"/>
</dbReference>
<keyword evidence="3" id="KW-1185">Reference proteome</keyword>
<feature type="transmembrane region" description="Helical" evidence="1">
    <location>
        <begin position="161"/>
        <end position="180"/>
    </location>
</feature>
<proteinExistence type="predicted"/>